<dbReference type="SUPFAM" id="SSF56935">
    <property type="entry name" value="Porins"/>
    <property type="match status" value="1"/>
</dbReference>
<dbReference type="AlphaFoldDB" id="A0A516SHX1"/>
<evidence type="ECO:0000313" key="3">
    <source>
        <dbReference type="EMBL" id="QDQ27759.1"/>
    </source>
</evidence>
<dbReference type="OrthoDB" id="197869at2"/>
<feature type="signal peptide" evidence="1">
    <location>
        <begin position="1"/>
        <end position="21"/>
    </location>
</feature>
<name>A0A516SHX1_9NEIS</name>
<reference evidence="4" key="1">
    <citation type="submission" date="2019-07" db="EMBL/GenBank/DDBJ databases">
        <title>Chitinimonas sp. nov., isolated from Ny-Alesund, arctica soil.</title>
        <authorList>
            <person name="Xu Q."/>
            <person name="Peng F."/>
        </authorList>
    </citation>
    <scope>NUCLEOTIDE SEQUENCE [LARGE SCALE GENOMIC DNA]</scope>
    <source>
        <strain evidence="4">R3-44</strain>
    </source>
</reference>
<dbReference type="KEGG" id="cari:FNU76_16165"/>
<dbReference type="RefSeq" id="WP_144279147.1">
    <property type="nucleotide sequence ID" value="NZ_CP041730.1"/>
</dbReference>
<keyword evidence="1" id="KW-0732">Signal</keyword>
<evidence type="ECO:0000313" key="4">
    <source>
        <dbReference type="Proteomes" id="UP000317550"/>
    </source>
</evidence>
<proteinExistence type="predicted"/>
<dbReference type="InterPro" id="IPR033900">
    <property type="entry name" value="Gram_neg_porin_domain"/>
</dbReference>
<organism evidence="3 4">
    <name type="scientific">Chitinimonas arctica</name>
    <dbReference type="NCBI Taxonomy" id="2594795"/>
    <lineage>
        <taxon>Bacteria</taxon>
        <taxon>Pseudomonadati</taxon>
        <taxon>Pseudomonadota</taxon>
        <taxon>Betaproteobacteria</taxon>
        <taxon>Neisseriales</taxon>
        <taxon>Chitinibacteraceae</taxon>
        <taxon>Chitinimonas</taxon>
    </lineage>
</organism>
<dbReference type="EMBL" id="CP041730">
    <property type="protein sequence ID" value="QDQ27759.1"/>
    <property type="molecule type" value="Genomic_DNA"/>
</dbReference>
<dbReference type="Proteomes" id="UP000317550">
    <property type="component" value="Chromosome"/>
</dbReference>
<evidence type="ECO:0000259" key="2">
    <source>
        <dbReference type="Pfam" id="PF13609"/>
    </source>
</evidence>
<gene>
    <name evidence="3" type="ORF">FNU76_16165</name>
</gene>
<dbReference type="Gene3D" id="2.40.160.10">
    <property type="entry name" value="Porin"/>
    <property type="match status" value="1"/>
</dbReference>
<keyword evidence="4" id="KW-1185">Reference proteome</keyword>
<dbReference type="Pfam" id="PF13609">
    <property type="entry name" value="Porin_4"/>
    <property type="match status" value="1"/>
</dbReference>
<evidence type="ECO:0000256" key="1">
    <source>
        <dbReference type="SAM" id="SignalP"/>
    </source>
</evidence>
<feature type="chain" id="PRO_5027626081" evidence="1">
    <location>
        <begin position="22"/>
        <end position="401"/>
    </location>
</feature>
<dbReference type="InterPro" id="IPR023614">
    <property type="entry name" value="Porin_dom_sf"/>
</dbReference>
<protein>
    <submittedName>
        <fullName evidence="3">Porin</fullName>
    </submittedName>
</protein>
<feature type="domain" description="Porin" evidence="2">
    <location>
        <begin position="8"/>
        <end position="304"/>
    </location>
</feature>
<sequence>MTRWKTMAIVAAAVFPGAARADVGDLTMSGFGTLGAVRINTDSAQFVRDLRQNSGAGKTLDFSVDSRLALQLDYRFDDAFSLTIQALAQKNRDGNFKPELEWANIKYRLDQAWSFRAGRMGTPLFLISDSRNVGYASPWVRPPVDVYSQAASSYFDGIDANWSGKLGGGTARLQPYFGLAPSRLRPDFDVKLRKMAGLNSTYEYGAWLFRAGYMYSRLDGESPSLDSLFEAMRDVGRIPGLAQWRDAAAALETRAKKTSFAGVGLAFDDDTWLVQAEYTQRRVESFIGDTDGWYATLGYRLGTVMPYLTHAAVQGHRNTAADSLLAPSPELAGLKSIVRGVSGAGTQKTTGVGVRWDVYRNIALKAQFDRIRTERGRDSWMLKPADGKSVNVYSLAADFVF</sequence>
<accession>A0A516SHX1</accession>